<organism evidence="4 5">
    <name type="scientific">Pikeienuella piscinae</name>
    <dbReference type="NCBI Taxonomy" id="2748098"/>
    <lineage>
        <taxon>Bacteria</taxon>
        <taxon>Pseudomonadati</taxon>
        <taxon>Pseudomonadota</taxon>
        <taxon>Alphaproteobacteria</taxon>
        <taxon>Rhodobacterales</taxon>
        <taxon>Paracoccaceae</taxon>
        <taxon>Pikeienuella</taxon>
    </lineage>
</organism>
<evidence type="ECO:0000256" key="2">
    <source>
        <dbReference type="ARBA" id="ARBA00023054"/>
    </source>
</evidence>
<protein>
    <submittedName>
        <fullName evidence="4">HlyD family efflux transporter periplasmic adaptor subunit</fullName>
    </submittedName>
</protein>
<dbReference type="Gene3D" id="2.40.50.100">
    <property type="match status" value="1"/>
</dbReference>
<dbReference type="InterPro" id="IPR050465">
    <property type="entry name" value="UPF0194_transport"/>
</dbReference>
<reference evidence="4 5" key="1">
    <citation type="submission" date="2020-02" db="EMBL/GenBank/DDBJ databases">
        <title>complete genome sequence of Rhodobacteraceae bacterium.</title>
        <authorList>
            <person name="Park J."/>
            <person name="Kim Y.-S."/>
            <person name="Kim K.-H."/>
        </authorList>
    </citation>
    <scope>NUCLEOTIDE SEQUENCE [LARGE SCALE GENOMIC DNA]</scope>
    <source>
        <strain evidence="4 5">RR4-56</strain>
    </source>
</reference>
<keyword evidence="5" id="KW-1185">Reference proteome</keyword>
<name>A0A7L5BZV3_9RHOB</name>
<keyword evidence="2 3" id="KW-0175">Coiled coil</keyword>
<evidence type="ECO:0000313" key="4">
    <source>
        <dbReference type="EMBL" id="QIE56047.1"/>
    </source>
</evidence>
<dbReference type="EMBL" id="CP049056">
    <property type="protein sequence ID" value="QIE56047.1"/>
    <property type="molecule type" value="Genomic_DNA"/>
</dbReference>
<dbReference type="AlphaFoldDB" id="A0A7L5BZV3"/>
<dbReference type="Proteomes" id="UP000503336">
    <property type="component" value="Chromosome"/>
</dbReference>
<dbReference type="PANTHER" id="PTHR32347">
    <property type="entry name" value="EFFLUX SYSTEM COMPONENT YKNX-RELATED"/>
    <property type="match status" value="1"/>
</dbReference>
<comment type="subcellular location">
    <subcellularLocation>
        <location evidence="1">Cell envelope</location>
    </subcellularLocation>
</comment>
<accession>A0A7L5BZV3</accession>
<evidence type="ECO:0000313" key="5">
    <source>
        <dbReference type="Proteomes" id="UP000503336"/>
    </source>
</evidence>
<gene>
    <name evidence="4" type="ORF">G5B40_11635</name>
</gene>
<evidence type="ECO:0000256" key="3">
    <source>
        <dbReference type="SAM" id="Coils"/>
    </source>
</evidence>
<dbReference type="KEGG" id="hdh:G5B40_11635"/>
<dbReference type="GO" id="GO:0030313">
    <property type="term" value="C:cell envelope"/>
    <property type="evidence" value="ECO:0007669"/>
    <property type="project" value="UniProtKB-SubCell"/>
</dbReference>
<proteinExistence type="predicted"/>
<feature type="coiled-coil region" evidence="3">
    <location>
        <begin position="163"/>
        <end position="197"/>
    </location>
</feature>
<dbReference type="Gene3D" id="2.40.30.170">
    <property type="match status" value="1"/>
</dbReference>
<sequence>MRARRSSAASRSTPAAALELAARAFGGAGEQGEAPLRTALNQYLAALDGDAPEDAAGFVARLRAAFGARQAVLGSWDGKVIATGLVIGALFIPLPDRVRDDAQLEPEGRRFVAASFSAVLRRTLVEPGDKVAAGEALAELEGEALRLSRVAAQARFEEATRKHDAALGEKRLAAAELARAEAEAAEAERDLLDWRIARLALVSPVDGVVIEMPLRDADGAPVREGDVIAEVAPLDRLRVRVDLPIGDLPRLPEAPVAEITFDGGDSGALEVRGLSPASRVEAAEEEGVLPLTATIDNPGGDLRPGQSGVALIRIGFTPLGIIIFSDAWRALERWALR</sequence>
<dbReference type="PANTHER" id="PTHR32347:SF23">
    <property type="entry name" value="BLL5650 PROTEIN"/>
    <property type="match status" value="1"/>
</dbReference>
<dbReference type="SUPFAM" id="SSF111369">
    <property type="entry name" value="HlyD-like secretion proteins"/>
    <property type="match status" value="1"/>
</dbReference>
<evidence type="ECO:0000256" key="1">
    <source>
        <dbReference type="ARBA" id="ARBA00004196"/>
    </source>
</evidence>
<dbReference type="RefSeq" id="WP_165098759.1">
    <property type="nucleotide sequence ID" value="NZ_CP049056.1"/>
</dbReference>